<evidence type="ECO:0000313" key="2">
    <source>
        <dbReference type="Proteomes" id="UP000823631"/>
    </source>
</evidence>
<evidence type="ECO:0000313" key="1">
    <source>
        <dbReference type="EMBL" id="MBO8415685.1"/>
    </source>
</evidence>
<feature type="non-terminal residue" evidence="1">
    <location>
        <position position="219"/>
    </location>
</feature>
<dbReference type="Pfam" id="PF06996">
    <property type="entry name" value="T6SS_TssG"/>
    <property type="match status" value="1"/>
</dbReference>
<name>A0A9D9DA73_9GAMM</name>
<organism evidence="1 2">
    <name type="scientific">Candidatus Avisuccinivibrio stercorigallinarum</name>
    <dbReference type="NCBI Taxonomy" id="2840704"/>
    <lineage>
        <taxon>Bacteria</taxon>
        <taxon>Pseudomonadati</taxon>
        <taxon>Pseudomonadota</taxon>
        <taxon>Gammaproteobacteria</taxon>
        <taxon>Aeromonadales</taxon>
        <taxon>Succinivibrionaceae</taxon>
        <taxon>Succinivibrionaceae incertae sedis</taxon>
        <taxon>Candidatus Avisuccinivibrio</taxon>
    </lineage>
</organism>
<dbReference type="InterPro" id="IPR010732">
    <property type="entry name" value="T6SS_TssG-like"/>
</dbReference>
<accession>A0A9D9DA73</accession>
<gene>
    <name evidence="1" type="primary">tssG</name>
    <name evidence="1" type="ORF">IAB19_04825</name>
</gene>
<protein>
    <submittedName>
        <fullName evidence="1">Type VI secretion system baseplate subunit TssG</fullName>
    </submittedName>
</protein>
<sequence>MDQLKKLLNKTAAELQRGRDPDFFELLRRIGQLAVDKPPPGCARSPRDEPVRLGQMPHLNFPKTQLAALTESREHPELPLILVYFMGLAGVNGPLPLELTALICQRSVNYYDHSLRRFLDLIHHRLLLLFYRAFAHNELPVSFDRPAEDKIGRIVDALCGLKPKLPELSLNQMRSGVQFLMRPERSAQGLQLLLQQFFALPFAVTQFAGSRSLVPPEYR</sequence>
<reference evidence="1" key="2">
    <citation type="journal article" date="2021" name="PeerJ">
        <title>Extensive microbial diversity within the chicken gut microbiome revealed by metagenomics and culture.</title>
        <authorList>
            <person name="Gilroy R."/>
            <person name="Ravi A."/>
            <person name="Getino M."/>
            <person name="Pursley I."/>
            <person name="Horton D.L."/>
            <person name="Alikhan N.F."/>
            <person name="Baker D."/>
            <person name="Gharbi K."/>
            <person name="Hall N."/>
            <person name="Watson M."/>
            <person name="Adriaenssens E.M."/>
            <person name="Foster-Nyarko E."/>
            <person name="Jarju S."/>
            <person name="Secka A."/>
            <person name="Antonio M."/>
            <person name="Oren A."/>
            <person name="Chaudhuri R.R."/>
            <person name="La Ragione R."/>
            <person name="Hildebrand F."/>
            <person name="Pallen M.J."/>
        </authorList>
    </citation>
    <scope>NUCLEOTIDE SEQUENCE</scope>
    <source>
        <strain evidence="1">17213</strain>
    </source>
</reference>
<dbReference type="AlphaFoldDB" id="A0A9D9DA73"/>
<dbReference type="NCBIfam" id="TIGR03347">
    <property type="entry name" value="VI_chp_1"/>
    <property type="match status" value="1"/>
</dbReference>
<dbReference type="PANTHER" id="PTHR35564">
    <property type="match status" value="1"/>
</dbReference>
<proteinExistence type="predicted"/>
<dbReference type="EMBL" id="JADINH010000103">
    <property type="protein sequence ID" value="MBO8415685.1"/>
    <property type="molecule type" value="Genomic_DNA"/>
</dbReference>
<dbReference type="Proteomes" id="UP000823631">
    <property type="component" value="Unassembled WGS sequence"/>
</dbReference>
<comment type="caution">
    <text evidence="1">The sequence shown here is derived from an EMBL/GenBank/DDBJ whole genome shotgun (WGS) entry which is preliminary data.</text>
</comment>
<reference evidence="1" key="1">
    <citation type="submission" date="2020-10" db="EMBL/GenBank/DDBJ databases">
        <authorList>
            <person name="Gilroy R."/>
        </authorList>
    </citation>
    <scope>NUCLEOTIDE SEQUENCE</scope>
    <source>
        <strain evidence="1">17213</strain>
    </source>
</reference>
<dbReference type="PANTHER" id="PTHR35564:SF4">
    <property type="entry name" value="CYTOPLASMIC PROTEIN"/>
    <property type="match status" value="1"/>
</dbReference>